<name>A0ABN7ULQ2_GIGMA</name>
<organism evidence="2 3">
    <name type="scientific">Gigaspora margarita</name>
    <dbReference type="NCBI Taxonomy" id="4874"/>
    <lineage>
        <taxon>Eukaryota</taxon>
        <taxon>Fungi</taxon>
        <taxon>Fungi incertae sedis</taxon>
        <taxon>Mucoromycota</taxon>
        <taxon>Glomeromycotina</taxon>
        <taxon>Glomeromycetes</taxon>
        <taxon>Diversisporales</taxon>
        <taxon>Gigasporaceae</taxon>
        <taxon>Gigaspora</taxon>
    </lineage>
</organism>
<feature type="region of interest" description="Disordered" evidence="1">
    <location>
        <begin position="37"/>
        <end position="114"/>
    </location>
</feature>
<dbReference type="Proteomes" id="UP000789901">
    <property type="component" value="Unassembled WGS sequence"/>
</dbReference>
<evidence type="ECO:0000313" key="2">
    <source>
        <dbReference type="EMBL" id="CAG8627879.1"/>
    </source>
</evidence>
<evidence type="ECO:0000256" key="1">
    <source>
        <dbReference type="SAM" id="MobiDB-lite"/>
    </source>
</evidence>
<comment type="caution">
    <text evidence="2">The sequence shown here is derived from an EMBL/GenBank/DDBJ whole genome shotgun (WGS) entry which is preliminary data.</text>
</comment>
<accession>A0ABN7ULQ2</accession>
<keyword evidence="3" id="KW-1185">Reference proteome</keyword>
<feature type="compositionally biased region" description="Polar residues" evidence="1">
    <location>
        <begin position="37"/>
        <end position="56"/>
    </location>
</feature>
<feature type="compositionally biased region" description="Polar residues" evidence="1">
    <location>
        <begin position="82"/>
        <end position="108"/>
    </location>
</feature>
<sequence>MPSFSRDTICSDFSKCCPHSCKNSIFRYGLLSTTFTSNNKNKSLTSQNGSDSNRNVSVYGKPSKGCSSSPQRSRSRSRSPNKNDYSSTRKSRSPVQNSEKRSFISSPRTGPRFISHRNVQRHTFSNFNKVYQIPTFRNSKNLMNSHKFNNFKYNMNAANIDLRGSNTGHSSFLGKNSFIRPYYGKKYYANRNITNYLPSQSKEIPKKFDDINQKLTTSFTISEVTSGDETVKEVDTKPSLLFQTPKSAYESSLRSPLFHKTIISDARDDIIDFILKCCIRLQLPMVIVAAVLKSYHKYHEYNNKRKINWHEQFIDEFDEELLGISCILIEIENTKYFKGIRKAMNIGWRLKYPNIPLDGCDKLKKTVKIMMSNVKNAIGREPPNKTPIKSASRVIRTLKDEFGPNALADPLFNKFVQNIWTMIINCLCSTRIAITYSSDELATAVIYITSGSVGIDLKKDFDAFCVESSGSDPLRIKDAILEIATMKQRNQFNCAELT</sequence>
<dbReference type="EMBL" id="CAJVQB010004133">
    <property type="protein sequence ID" value="CAG8627879.1"/>
    <property type="molecule type" value="Genomic_DNA"/>
</dbReference>
<reference evidence="2 3" key="1">
    <citation type="submission" date="2021-06" db="EMBL/GenBank/DDBJ databases">
        <authorList>
            <person name="Kallberg Y."/>
            <person name="Tangrot J."/>
            <person name="Rosling A."/>
        </authorList>
    </citation>
    <scope>NUCLEOTIDE SEQUENCE [LARGE SCALE GENOMIC DNA]</scope>
    <source>
        <strain evidence="2 3">120-4 pot B 10/14</strain>
    </source>
</reference>
<evidence type="ECO:0000313" key="3">
    <source>
        <dbReference type="Proteomes" id="UP000789901"/>
    </source>
</evidence>
<proteinExistence type="predicted"/>
<protein>
    <submittedName>
        <fullName evidence="2">17212_t:CDS:1</fullName>
    </submittedName>
</protein>
<gene>
    <name evidence="2" type="ORF">GMARGA_LOCUS8175</name>
</gene>